<dbReference type="EMBL" id="QOCS01000003">
    <property type="protein sequence ID" value="RHW48617.1"/>
    <property type="molecule type" value="Genomic_DNA"/>
</dbReference>
<dbReference type="RefSeq" id="WP_118909943.1">
    <property type="nucleotide sequence ID" value="NZ_QOCS01000003.1"/>
</dbReference>
<evidence type="ECO:0000313" key="3">
    <source>
        <dbReference type="Proteomes" id="UP000284822"/>
    </source>
</evidence>
<protein>
    <submittedName>
        <fullName evidence="2">Serine/threonine protein phosphatase</fullName>
    </submittedName>
</protein>
<sequence>MRFWEYCLQTILFAPLQKLGVYRVNYLQQPYLLQVKKHQQILWPQNSTAIYYRKQHQAHFLPVPVQIRFFVQDYLHSFSQFVNTLVADEDLTFGVITDTHIKFADSHSYYGFNGLQHVGEFLTLPNLINLDFVAHLGDIIDGSDDAVTDRQLLAQVSCYFSQQTGPYFITKGNHDENDKYDEHTLSKKATFASQTFADLIWQTMYQQRSVKRLSTNYGVSYFDKNNLRVVFINTTDVPYHLDAQGRKIYDSKLILAVRNGQLKEIVQILQQSANKKIIVCGHGNLMTVKGHDGLQYNGKAVHDLFKAFNQGLSGSLQHQDKDNNFSLALDFDFTNNLSGQVVAYICGHRHVEDQFKIDGIQYILLNVSALMGKKHSLTTKYNRSWDRKKDEVSEFAGYVINLNQAGDSLKVFGYGAATPLRKFKI</sequence>
<dbReference type="Pfam" id="PF00149">
    <property type="entry name" value="Metallophos"/>
    <property type="match status" value="1"/>
</dbReference>
<accession>A0A3R6YKH5</accession>
<organism evidence="2 3">
    <name type="scientific">Bombilactobacillus bombi</name>
    <dbReference type="NCBI Taxonomy" id="1303590"/>
    <lineage>
        <taxon>Bacteria</taxon>
        <taxon>Bacillati</taxon>
        <taxon>Bacillota</taxon>
        <taxon>Bacilli</taxon>
        <taxon>Lactobacillales</taxon>
        <taxon>Lactobacillaceae</taxon>
        <taxon>Bombilactobacillus</taxon>
    </lineage>
</organism>
<comment type="caution">
    <text evidence="2">The sequence shown here is derived from an EMBL/GenBank/DDBJ whole genome shotgun (WGS) entry which is preliminary data.</text>
</comment>
<dbReference type="Proteomes" id="UP000284822">
    <property type="component" value="Unassembled WGS sequence"/>
</dbReference>
<proteinExistence type="predicted"/>
<dbReference type="InterPro" id="IPR029052">
    <property type="entry name" value="Metallo-depent_PP-like"/>
</dbReference>
<evidence type="ECO:0000259" key="1">
    <source>
        <dbReference type="Pfam" id="PF00149"/>
    </source>
</evidence>
<dbReference type="Gene3D" id="3.60.21.10">
    <property type="match status" value="1"/>
</dbReference>
<dbReference type="SUPFAM" id="SSF56300">
    <property type="entry name" value="Metallo-dependent phosphatases"/>
    <property type="match status" value="1"/>
</dbReference>
<reference evidence="2 3" key="1">
    <citation type="submission" date="2018-07" db="EMBL/GenBank/DDBJ databases">
        <title>Genome sequences of six Lactobacillus spp. isolated from bumble bee guts.</title>
        <authorList>
            <person name="Motta E.V.S."/>
            <person name="Moran N.A."/>
        </authorList>
    </citation>
    <scope>NUCLEOTIDE SEQUENCE [LARGE SCALE GENOMIC DNA]</scope>
    <source>
        <strain evidence="2 3">LV-8.1</strain>
    </source>
</reference>
<name>A0A3R6YKH5_9LACO</name>
<dbReference type="GO" id="GO:0016787">
    <property type="term" value="F:hydrolase activity"/>
    <property type="evidence" value="ECO:0007669"/>
    <property type="project" value="InterPro"/>
</dbReference>
<gene>
    <name evidence="2" type="ORF">DS832_00670</name>
</gene>
<dbReference type="AlphaFoldDB" id="A0A3R6YKH5"/>
<feature type="domain" description="Calcineurin-like phosphoesterase" evidence="1">
    <location>
        <begin position="92"/>
        <end position="350"/>
    </location>
</feature>
<evidence type="ECO:0000313" key="2">
    <source>
        <dbReference type="EMBL" id="RHW48617.1"/>
    </source>
</evidence>
<dbReference type="InterPro" id="IPR004843">
    <property type="entry name" value="Calcineurin-like_PHP"/>
</dbReference>